<keyword evidence="7" id="KW-1185">Reference proteome</keyword>
<dbReference type="OrthoDB" id="4131546at2"/>
<dbReference type="InterPro" id="IPR000847">
    <property type="entry name" value="LysR_HTH_N"/>
</dbReference>
<organism evidence="6 7">
    <name type="scientific">Prescottella agglutinans</name>
    <dbReference type="NCBI Taxonomy" id="1644129"/>
    <lineage>
        <taxon>Bacteria</taxon>
        <taxon>Bacillati</taxon>
        <taxon>Actinomycetota</taxon>
        <taxon>Actinomycetes</taxon>
        <taxon>Mycobacteriales</taxon>
        <taxon>Nocardiaceae</taxon>
        <taxon>Prescottella</taxon>
    </lineage>
</organism>
<name>A0A438BEY2_9NOCA</name>
<feature type="domain" description="HTH lysR-type" evidence="5">
    <location>
        <begin position="32"/>
        <end position="92"/>
    </location>
</feature>
<dbReference type="SUPFAM" id="SSF46785">
    <property type="entry name" value="Winged helix' DNA-binding domain"/>
    <property type="match status" value="1"/>
</dbReference>
<comment type="caution">
    <text evidence="6">The sequence shown here is derived from an EMBL/GenBank/DDBJ whole genome shotgun (WGS) entry which is preliminary data.</text>
</comment>
<evidence type="ECO:0000259" key="5">
    <source>
        <dbReference type="PROSITE" id="PS50931"/>
    </source>
</evidence>
<evidence type="ECO:0000313" key="7">
    <source>
        <dbReference type="Proteomes" id="UP000286208"/>
    </source>
</evidence>
<dbReference type="Gene3D" id="3.40.190.10">
    <property type="entry name" value="Periplasmic binding protein-like II"/>
    <property type="match status" value="2"/>
</dbReference>
<dbReference type="Pfam" id="PF03466">
    <property type="entry name" value="LysR_substrate"/>
    <property type="match status" value="1"/>
</dbReference>
<dbReference type="InterPro" id="IPR005119">
    <property type="entry name" value="LysR_subst-bd"/>
</dbReference>
<dbReference type="SUPFAM" id="SSF53850">
    <property type="entry name" value="Periplasmic binding protein-like II"/>
    <property type="match status" value="1"/>
</dbReference>
<gene>
    <name evidence="6" type="ORF">EGT67_11885</name>
</gene>
<dbReference type="EMBL" id="RKLP01000005">
    <property type="protein sequence ID" value="RVW09471.1"/>
    <property type="molecule type" value="Genomic_DNA"/>
</dbReference>
<dbReference type="InterPro" id="IPR036390">
    <property type="entry name" value="WH_DNA-bd_sf"/>
</dbReference>
<dbReference type="Proteomes" id="UP000286208">
    <property type="component" value="Unassembled WGS sequence"/>
</dbReference>
<dbReference type="InterPro" id="IPR050950">
    <property type="entry name" value="HTH-type_LysR_regulators"/>
</dbReference>
<accession>A0A438BEY2</accession>
<dbReference type="Pfam" id="PF00126">
    <property type="entry name" value="HTH_1"/>
    <property type="match status" value="1"/>
</dbReference>
<dbReference type="PRINTS" id="PR00039">
    <property type="entry name" value="HTHLYSR"/>
</dbReference>
<keyword evidence="2" id="KW-0805">Transcription regulation</keyword>
<keyword evidence="4" id="KW-0804">Transcription</keyword>
<dbReference type="InterPro" id="IPR036388">
    <property type="entry name" value="WH-like_DNA-bd_sf"/>
</dbReference>
<dbReference type="PANTHER" id="PTHR30419">
    <property type="entry name" value="HTH-TYPE TRANSCRIPTIONAL REGULATOR YBHD"/>
    <property type="match status" value="1"/>
</dbReference>
<evidence type="ECO:0000256" key="4">
    <source>
        <dbReference type="ARBA" id="ARBA00023163"/>
    </source>
</evidence>
<dbReference type="PROSITE" id="PS50931">
    <property type="entry name" value="HTH_LYSR"/>
    <property type="match status" value="1"/>
</dbReference>
<proteinExistence type="inferred from homology"/>
<keyword evidence="3" id="KW-0238">DNA-binding</keyword>
<evidence type="ECO:0000256" key="2">
    <source>
        <dbReference type="ARBA" id="ARBA00023015"/>
    </source>
</evidence>
<dbReference type="CDD" id="cd05466">
    <property type="entry name" value="PBP2_LTTR_substrate"/>
    <property type="match status" value="1"/>
</dbReference>
<comment type="similarity">
    <text evidence="1">Belongs to the LysR transcriptional regulatory family.</text>
</comment>
<evidence type="ECO:0000256" key="1">
    <source>
        <dbReference type="ARBA" id="ARBA00009437"/>
    </source>
</evidence>
<protein>
    <submittedName>
        <fullName evidence="6">LysR family transcriptional regulator</fullName>
    </submittedName>
</protein>
<dbReference type="GO" id="GO:0003700">
    <property type="term" value="F:DNA-binding transcription factor activity"/>
    <property type="evidence" value="ECO:0007669"/>
    <property type="project" value="InterPro"/>
</dbReference>
<evidence type="ECO:0000256" key="3">
    <source>
        <dbReference type="ARBA" id="ARBA00023125"/>
    </source>
</evidence>
<sequence length="330" mass="36393">MRSLLPHSAIRAECGNFRRWRRFMNRPPWTSIEFRHFLALAEVGRTGSFTAAAHALGYTQSAISQQIKKLESVVGRRLVERPTTTLHSVTLTDEGKILLEHAKAIQARLDTAWADLTALSEGAVGTLRVGSYESVGTRILPHALKLFKEVWPRIDVVLEEHDDDEILLQRVEGGELDLTFMVFPLTPGPFESAELLVDPYVLVVPEESSIVTGDVPMQLDRVSDLPLIAYGKLRGIHDIAARLGRPSLNDQVIFRSNDNGTIMGMVAEGLGAAVMPRLSVDANQSGFRMVDLDRVSPRIIGIAWHRGRRITPVMQSFISAAQSSAGLLAT</sequence>
<dbReference type="AlphaFoldDB" id="A0A438BEY2"/>
<dbReference type="GO" id="GO:0003677">
    <property type="term" value="F:DNA binding"/>
    <property type="evidence" value="ECO:0007669"/>
    <property type="project" value="UniProtKB-KW"/>
</dbReference>
<reference evidence="6 7" key="1">
    <citation type="submission" date="2018-11" db="EMBL/GenBank/DDBJ databases">
        <title>Rhodococcus spongicola sp. nov. and Rhodococcus xishaensis sp. nov. from marine sponges.</title>
        <authorList>
            <person name="Li L."/>
            <person name="Lin H.W."/>
        </authorList>
    </citation>
    <scope>NUCLEOTIDE SEQUENCE [LARGE SCALE GENOMIC DNA]</scope>
    <source>
        <strain evidence="6 7">CCTCC AB2014297</strain>
    </source>
</reference>
<dbReference type="Gene3D" id="1.10.10.10">
    <property type="entry name" value="Winged helix-like DNA-binding domain superfamily/Winged helix DNA-binding domain"/>
    <property type="match status" value="1"/>
</dbReference>
<evidence type="ECO:0000313" key="6">
    <source>
        <dbReference type="EMBL" id="RVW09471.1"/>
    </source>
</evidence>
<dbReference type="GO" id="GO:0005829">
    <property type="term" value="C:cytosol"/>
    <property type="evidence" value="ECO:0007669"/>
    <property type="project" value="TreeGrafter"/>
</dbReference>
<dbReference type="PANTHER" id="PTHR30419:SF28">
    <property type="entry name" value="HTH-TYPE TRANSCRIPTIONAL REGULATOR BSDA"/>
    <property type="match status" value="1"/>
</dbReference>